<dbReference type="PANTHER" id="PTHR30055">
    <property type="entry name" value="HTH-TYPE TRANSCRIPTIONAL REGULATOR RUTR"/>
    <property type="match status" value="1"/>
</dbReference>
<evidence type="ECO:0000313" key="6">
    <source>
        <dbReference type="Proteomes" id="UP000312512"/>
    </source>
</evidence>
<dbReference type="SUPFAM" id="SSF48498">
    <property type="entry name" value="Tetracyclin repressor-like, C-terminal domain"/>
    <property type="match status" value="1"/>
</dbReference>
<keyword evidence="6" id="KW-1185">Reference proteome</keyword>
<dbReference type="AlphaFoldDB" id="A0A5C4WSL2"/>
<dbReference type="Proteomes" id="UP000312512">
    <property type="component" value="Unassembled WGS sequence"/>
</dbReference>
<evidence type="ECO:0000256" key="2">
    <source>
        <dbReference type="ARBA" id="ARBA00023015"/>
    </source>
</evidence>
<dbReference type="GO" id="GO:0003700">
    <property type="term" value="F:DNA-binding transcription factor activity"/>
    <property type="evidence" value="ECO:0007669"/>
    <property type="project" value="TreeGrafter"/>
</dbReference>
<dbReference type="InterPro" id="IPR009057">
    <property type="entry name" value="Homeodomain-like_sf"/>
</dbReference>
<keyword evidence="3" id="KW-0238">DNA-binding</keyword>
<evidence type="ECO:0000313" key="5">
    <source>
        <dbReference type="EMBL" id="KAB8196584.1"/>
    </source>
</evidence>
<dbReference type="Pfam" id="PF13977">
    <property type="entry name" value="TetR_C_6"/>
    <property type="match status" value="1"/>
</dbReference>
<comment type="caution">
    <text evidence="5">The sequence shown here is derived from an EMBL/GenBank/DDBJ whole genome shotgun (WGS) entry which is preliminary data.</text>
</comment>
<name>A0A5C4WSL2_9ACTN</name>
<evidence type="ECO:0000256" key="3">
    <source>
        <dbReference type="ARBA" id="ARBA00023125"/>
    </source>
</evidence>
<dbReference type="Pfam" id="PF00440">
    <property type="entry name" value="TetR_N"/>
    <property type="match status" value="1"/>
</dbReference>
<keyword evidence="4" id="KW-0804">Transcription</keyword>
<accession>A0A5C4WSL2</accession>
<dbReference type="OrthoDB" id="9816296at2"/>
<accession>A0A5P9Z530</accession>
<dbReference type="InterPro" id="IPR036271">
    <property type="entry name" value="Tet_transcr_reg_TetR-rel_C_sf"/>
</dbReference>
<reference evidence="5 6" key="1">
    <citation type="submission" date="2019-10" db="EMBL/GenBank/DDBJ databases">
        <title>Nonomuraea sp. nov., isolated from Phyllanthus amarus.</title>
        <authorList>
            <person name="Klykleung N."/>
            <person name="Tanasupawat S."/>
        </authorList>
    </citation>
    <scope>NUCLEOTIDE SEQUENCE [LARGE SCALE GENOMIC DNA]</scope>
    <source>
        <strain evidence="5 6">PA1-10</strain>
    </source>
</reference>
<dbReference type="InterPro" id="IPR050109">
    <property type="entry name" value="HTH-type_TetR-like_transc_reg"/>
</dbReference>
<dbReference type="EMBL" id="VDLX02000002">
    <property type="protein sequence ID" value="KAB8196584.1"/>
    <property type="molecule type" value="Genomic_DNA"/>
</dbReference>
<dbReference type="InterPro" id="IPR039538">
    <property type="entry name" value="BetI_C"/>
</dbReference>
<dbReference type="GO" id="GO:0000976">
    <property type="term" value="F:transcription cis-regulatory region binding"/>
    <property type="evidence" value="ECO:0007669"/>
    <property type="project" value="TreeGrafter"/>
</dbReference>
<keyword evidence="1" id="KW-0678">Repressor</keyword>
<dbReference type="PANTHER" id="PTHR30055:SF234">
    <property type="entry name" value="HTH-TYPE TRANSCRIPTIONAL REGULATOR BETI"/>
    <property type="match status" value="1"/>
</dbReference>
<dbReference type="Gene3D" id="1.10.357.10">
    <property type="entry name" value="Tetracycline Repressor, domain 2"/>
    <property type="match status" value="1"/>
</dbReference>
<organism evidence="5 6">
    <name type="scientific">Nonomuraea phyllanthi</name>
    <dbReference type="NCBI Taxonomy" id="2219224"/>
    <lineage>
        <taxon>Bacteria</taxon>
        <taxon>Bacillati</taxon>
        <taxon>Actinomycetota</taxon>
        <taxon>Actinomycetes</taxon>
        <taxon>Streptosporangiales</taxon>
        <taxon>Streptosporangiaceae</taxon>
        <taxon>Nonomuraea</taxon>
    </lineage>
</organism>
<gene>
    <name evidence="5" type="ORF">FH608_007655</name>
</gene>
<dbReference type="SUPFAM" id="SSF46689">
    <property type="entry name" value="Homeodomain-like"/>
    <property type="match status" value="1"/>
</dbReference>
<proteinExistence type="predicted"/>
<evidence type="ECO:0000256" key="1">
    <source>
        <dbReference type="ARBA" id="ARBA00022491"/>
    </source>
</evidence>
<sequence length="211" mass="22990">MCIINCVPKRVDHEERRRQIAEAVVRIAASRGLHAASMREVAAEAGVSLRLVQYYFHTKEELLKGVLAHLGRQITERVTRSVAAMGEPMTPRTFLYGALTALIPTDDQSRRIMLAYQAHYTLTLTEPELAAEGLTYANGLLDFVAGHIRQAQEAGEVAADEDPRQAAAITLALVTGLQSSVLAGQYDGRTATELLTSHLDRLMGGPGQQVI</sequence>
<protein>
    <submittedName>
        <fullName evidence="5">TetR family transcriptional regulator</fullName>
    </submittedName>
</protein>
<dbReference type="InterPro" id="IPR001647">
    <property type="entry name" value="HTH_TetR"/>
</dbReference>
<evidence type="ECO:0000256" key="4">
    <source>
        <dbReference type="ARBA" id="ARBA00023163"/>
    </source>
</evidence>
<keyword evidence="2" id="KW-0805">Transcription regulation</keyword>
<dbReference type="PROSITE" id="PS50977">
    <property type="entry name" value="HTH_TETR_2"/>
    <property type="match status" value="1"/>
</dbReference>